<keyword evidence="8" id="KW-0133">Cell shape</keyword>
<evidence type="ECO:0000256" key="7">
    <source>
        <dbReference type="ARBA" id="ARBA00022692"/>
    </source>
</evidence>
<dbReference type="EMBL" id="JAMQKC010000001">
    <property type="protein sequence ID" value="MDC3415531.1"/>
    <property type="molecule type" value="Genomic_DNA"/>
</dbReference>
<evidence type="ECO:0000259" key="15">
    <source>
        <dbReference type="Pfam" id="PF00905"/>
    </source>
</evidence>
<keyword evidence="6" id="KW-1003">Cell membrane</keyword>
<evidence type="ECO:0000256" key="14">
    <source>
        <dbReference type="SAM" id="Phobius"/>
    </source>
</evidence>
<accession>A0A9X3WEE3</accession>
<dbReference type="GO" id="GO:0009252">
    <property type="term" value="P:peptidoglycan biosynthetic process"/>
    <property type="evidence" value="ECO:0007669"/>
    <property type="project" value="UniProtKB-KW"/>
</dbReference>
<dbReference type="GO" id="GO:0071555">
    <property type="term" value="P:cell wall organization"/>
    <property type="evidence" value="ECO:0007669"/>
    <property type="project" value="UniProtKB-KW"/>
</dbReference>
<dbReference type="InterPro" id="IPR036138">
    <property type="entry name" value="PBP_dimer_sf"/>
</dbReference>
<evidence type="ECO:0000256" key="12">
    <source>
        <dbReference type="ARBA" id="ARBA00023316"/>
    </source>
</evidence>
<dbReference type="InterPro" id="IPR050515">
    <property type="entry name" value="Beta-lactam/transpept"/>
</dbReference>
<keyword evidence="11 14" id="KW-0472">Membrane</keyword>
<evidence type="ECO:0000256" key="9">
    <source>
        <dbReference type="ARBA" id="ARBA00022984"/>
    </source>
</evidence>
<dbReference type="InterPro" id="IPR001460">
    <property type="entry name" value="PCN-bd_Tpept"/>
</dbReference>
<evidence type="ECO:0000256" key="4">
    <source>
        <dbReference type="ARBA" id="ARBA00007171"/>
    </source>
</evidence>
<reference evidence="17" key="1">
    <citation type="submission" date="2022-06" db="EMBL/GenBank/DDBJ databases">
        <title>Aquibacillus sp. a new bacterium isolated from soil saline samples.</title>
        <authorList>
            <person name="Galisteo C."/>
            <person name="De La Haba R."/>
            <person name="Sanchez-Porro C."/>
            <person name="Ventosa A."/>
        </authorList>
    </citation>
    <scope>NUCLEOTIDE SEQUENCE</scope>
    <source>
        <strain evidence="17">3ASR75-54</strain>
    </source>
</reference>
<comment type="caution">
    <text evidence="17">The sequence shown here is derived from an EMBL/GenBank/DDBJ whole genome shotgun (WGS) entry which is preliminary data.</text>
</comment>
<dbReference type="Pfam" id="PF00905">
    <property type="entry name" value="Transpeptidase"/>
    <property type="match status" value="1"/>
</dbReference>
<comment type="pathway">
    <text evidence="3">Cell wall biogenesis; peptidoglycan biosynthesis.</text>
</comment>
<dbReference type="GO" id="GO:0008360">
    <property type="term" value="P:regulation of cell shape"/>
    <property type="evidence" value="ECO:0007669"/>
    <property type="project" value="UniProtKB-KW"/>
</dbReference>
<evidence type="ECO:0000256" key="1">
    <source>
        <dbReference type="ARBA" id="ARBA00004167"/>
    </source>
</evidence>
<dbReference type="GO" id="GO:0005886">
    <property type="term" value="C:plasma membrane"/>
    <property type="evidence" value="ECO:0007669"/>
    <property type="project" value="UniProtKB-SubCell"/>
</dbReference>
<organism evidence="17 18">
    <name type="scientific">Aquibacillus salsiterrae</name>
    <dbReference type="NCBI Taxonomy" id="2950439"/>
    <lineage>
        <taxon>Bacteria</taxon>
        <taxon>Bacillati</taxon>
        <taxon>Bacillota</taxon>
        <taxon>Bacilli</taxon>
        <taxon>Bacillales</taxon>
        <taxon>Bacillaceae</taxon>
        <taxon>Aquibacillus</taxon>
    </lineage>
</organism>
<evidence type="ECO:0000313" key="18">
    <source>
        <dbReference type="Proteomes" id="UP001145069"/>
    </source>
</evidence>
<gene>
    <name evidence="17" type="ORF">NC799_01200</name>
</gene>
<dbReference type="AlphaFoldDB" id="A0A9X3WEE3"/>
<evidence type="ECO:0000256" key="3">
    <source>
        <dbReference type="ARBA" id="ARBA00004752"/>
    </source>
</evidence>
<sequence>MEKKKKSSLPFRLNILFIVVFGLFCLLILQLGVVQILNGEEAQEEINKTVNTTTKLSVPRGKMFDRYGRIILDNEPVSAITYTPPKGGDTAKERLDLAEKLAEYITMDKTEVLKEVVTSRDRKEYWYLLNADEAASRLTAKDKEKSNAEQYQIMLDKITQQDLDTINWTGSRLNIIAIKKELDKAYELSPYVVKKENVTDEEFAKVAAHLYELPGIDATKDWDRLNVYGNTFGSFIGGITSSEEGIPSENRDFYLTRGYSRNDRVGESGLEQQYESILRGTKEEIQYTTDKSGNIVGTAETVKDGKRGSDLVLTVDIEFQQAVDQIVKEELETAIKKNPETNKYLTDALVAVMNPKTGEVLALSGIRYDRDEDQYNDESFRVIFDANRPGSAVKGASVLSGLQSGVIKPGETIEDKCIRIAATQPKCSWKNLGVLNDIDALKRSSNVYMFQIAMRIGEAIYRPEKSLVGYDPSNFQKMRNYFSQFGLGVETGIDLPYEENGFKGSNLNAGFLMDFAIGQYDTYTTLQLAQYVSTIANDGYRVKPYLVKQIRQPVAAKNDLGQVQKAYNPEVLNKIVMNDSYLSRVQEGFRRVMQEPQGTGQAYFGDAPYKPAGKTGTAQNEIYEDGKLIAETENLTLVGYAPYDNPEVAFAVMVPNTGIVSSGTKYPINHMIGRRVLDKYFELKKQRGLNGINTNLEKDNKEEILRKEDVIVEENMNEQEID</sequence>
<feature type="domain" description="Penicillin-binding protein dimerisation" evidence="16">
    <location>
        <begin position="57"/>
        <end position="298"/>
    </location>
</feature>
<dbReference type="Gene3D" id="3.40.710.10">
    <property type="entry name" value="DD-peptidase/beta-lactamase superfamily"/>
    <property type="match status" value="1"/>
</dbReference>
<comment type="catalytic activity">
    <reaction evidence="13">
        <text>Preferential cleavage: (Ac)2-L-Lys-D-Ala-|-D-Ala. Also transpeptidation of peptidyl-alanyl moieties that are N-acyl substituents of D-alanine.</text>
        <dbReference type="EC" id="3.4.16.4"/>
    </reaction>
</comment>
<evidence type="ECO:0000256" key="11">
    <source>
        <dbReference type="ARBA" id="ARBA00023136"/>
    </source>
</evidence>
<dbReference type="Pfam" id="PF03717">
    <property type="entry name" value="PBP_dimer"/>
    <property type="match status" value="1"/>
</dbReference>
<feature type="transmembrane region" description="Helical" evidence="14">
    <location>
        <begin position="12"/>
        <end position="33"/>
    </location>
</feature>
<dbReference type="PANTHER" id="PTHR30627">
    <property type="entry name" value="PEPTIDOGLYCAN D,D-TRANSPEPTIDASE"/>
    <property type="match status" value="1"/>
</dbReference>
<evidence type="ECO:0000256" key="13">
    <source>
        <dbReference type="ARBA" id="ARBA00034000"/>
    </source>
</evidence>
<evidence type="ECO:0000259" key="16">
    <source>
        <dbReference type="Pfam" id="PF03717"/>
    </source>
</evidence>
<keyword evidence="9" id="KW-0573">Peptidoglycan synthesis</keyword>
<evidence type="ECO:0000256" key="2">
    <source>
        <dbReference type="ARBA" id="ARBA00004236"/>
    </source>
</evidence>
<dbReference type="PANTHER" id="PTHR30627:SF2">
    <property type="entry name" value="PEPTIDOGLYCAN D,D-TRANSPEPTIDASE MRDA"/>
    <property type="match status" value="1"/>
</dbReference>
<dbReference type="InterPro" id="IPR005311">
    <property type="entry name" value="PBP_dimer"/>
</dbReference>
<dbReference type="Proteomes" id="UP001145069">
    <property type="component" value="Unassembled WGS sequence"/>
</dbReference>
<evidence type="ECO:0000256" key="5">
    <source>
        <dbReference type="ARBA" id="ARBA00012448"/>
    </source>
</evidence>
<dbReference type="Gene3D" id="1.10.10.1230">
    <property type="entry name" value="Penicillin-binding protein, N-terminal non-catalytic domain, head sub-domain"/>
    <property type="match status" value="1"/>
</dbReference>
<evidence type="ECO:0000256" key="6">
    <source>
        <dbReference type="ARBA" id="ARBA00022475"/>
    </source>
</evidence>
<dbReference type="SUPFAM" id="SSF56519">
    <property type="entry name" value="Penicillin binding protein dimerisation domain"/>
    <property type="match status" value="1"/>
</dbReference>
<dbReference type="Gene3D" id="3.90.1310.10">
    <property type="entry name" value="Penicillin-binding protein 2a (Domain 2)"/>
    <property type="match status" value="1"/>
</dbReference>
<evidence type="ECO:0000256" key="8">
    <source>
        <dbReference type="ARBA" id="ARBA00022960"/>
    </source>
</evidence>
<dbReference type="GO" id="GO:0008658">
    <property type="term" value="F:penicillin binding"/>
    <property type="evidence" value="ECO:0007669"/>
    <property type="project" value="InterPro"/>
</dbReference>
<keyword evidence="10 14" id="KW-1133">Transmembrane helix</keyword>
<keyword evidence="18" id="KW-1185">Reference proteome</keyword>
<dbReference type="GO" id="GO:0071972">
    <property type="term" value="F:peptidoglycan L,D-transpeptidase activity"/>
    <property type="evidence" value="ECO:0007669"/>
    <property type="project" value="TreeGrafter"/>
</dbReference>
<keyword evidence="7 14" id="KW-0812">Transmembrane</keyword>
<keyword evidence="12" id="KW-0961">Cell wall biogenesis/degradation</keyword>
<comment type="similarity">
    <text evidence="4">Belongs to the transpeptidase family.</text>
</comment>
<name>A0A9X3WEE3_9BACI</name>
<dbReference type="EC" id="3.4.16.4" evidence="5"/>
<dbReference type="RefSeq" id="WP_272444490.1">
    <property type="nucleotide sequence ID" value="NZ_JAMQKC010000001.1"/>
</dbReference>
<feature type="domain" description="Penicillin-binding protein transpeptidase" evidence="15">
    <location>
        <begin position="350"/>
        <end position="662"/>
    </location>
</feature>
<dbReference type="GO" id="GO:0009002">
    <property type="term" value="F:serine-type D-Ala-D-Ala carboxypeptidase activity"/>
    <property type="evidence" value="ECO:0007669"/>
    <property type="project" value="UniProtKB-EC"/>
</dbReference>
<evidence type="ECO:0000313" key="17">
    <source>
        <dbReference type="EMBL" id="MDC3415531.1"/>
    </source>
</evidence>
<comment type="subcellular location">
    <subcellularLocation>
        <location evidence="2">Cell membrane</location>
    </subcellularLocation>
    <subcellularLocation>
        <location evidence="1">Membrane</location>
        <topology evidence="1">Single-pass membrane protein</topology>
    </subcellularLocation>
</comment>
<protein>
    <recommendedName>
        <fullName evidence="5">serine-type D-Ala-D-Ala carboxypeptidase</fullName>
        <ecNumber evidence="5">3.4.16.4</ecNumber>
    </recommendedName>
</protein>
<evidence type="ECO:0000256" key="10">
    <source>
        <dbReference type="ARBA" id="ARBA00022989"/>
    </source>
</evidence>
<dbReference type="InterPro" id="IPR012338">
    <property type="entry name" value="Beta-lactam/transpept-like"/>
</dbReference>
<proteinExistence type="inferred from homology"/>
<dbReference type="SUPFAM" id="SSF56601">
    <property type="entry name" value="beta-lactamase/transpeptidase-like"/>
    <property type="match status" value="1"/>
</dbReference>